<protein>
    <submittedName>
        <fullName evidence="2">Uncharacterized protein</fullName>
    </submittedName>
</protein>
<feature type="region of interest" description="Disordered" evidence="1">
    <location>
        <begin position="140"/>
        <end position="211"/>
    </location>
</feature>
<reference evidence="2 3" key="1">
    <citation type="submission" date="2019-12" db="EMBL/GenBank/DDBJ databases">
        <authorList>
            <person name="Alioto T."/>
            <person name="Alioto T."/>
            <person name="Gomez Garrido J."/>
        </authorList>
    </citation>
    <scope>NUCLEOTIDE SEQUENCE [LARGE SCALE GENOMIC DNA]</scope>
</reference>
<feature type="compositionally biased region" description="Basic and acidic residues" evidence="1">
    <location>
        <begin position="178"/>
        <end position="194"/>
    </location>
</feature>
<evidence type="ECO:0000313" key="2">
    <source>
        <dbReference type="EMBL" id="CAA3006434.1"/>
    </source>
</evidence>
<gene>
    <name evidence="2" type="ORF">OLEA9_A119269</name>
</gene>
<name>A0A8S0TKK8_OLEEU</name>
<comment type="caution">
    <text evidence="2">The sequence shown here is derived from an EMBL/GenBank/DDBJ whole genome shotgun (WGS) entry which is preliminary data.</text>
</comment>
<proteinExistence type="predicted"/>
<sequence length="405" mass="43980">MLVARQQAGRLAGYLLLRKAELVSCTRARLNAADAGGAPLRARIQITSGRLAGARSKFNGLRTASLGAGAGAGGPRWLRAFVSFAFLRLLAKRLFRRAEPGQADRKRARAYGAGSRRVASNAVRDFATGERDAERVTFARFRKYPDKPPPPPPPPPPLLRTGEPRRVGSPRVGRLRQARAESENTKRETLRPPGEELAAQNERTTDTRGENKLGVLVAQKVENENFGRAPEWGAERLSCISCFGRPGRSLLGVAAGGTGGRTSASASSPPPALGAIQLFKQAQACGAPTAGLSIHHRRDSARPANKRRTLVFAHLRASLPLTRPAGLAMVEANNWFFSTKWNNWDKPSECRPYNGKDCVHCCEYFGKAATVKRSAIGSLCYCESRKLRSEDNKPDDPIPKLGSLK</sequence>
<evidence type="ECO:0000313" key="3">
    <source>
        <dbReference type="Proteomes" id="UP000594638"/>
    </source>
</evidence>
<organism evidence="2 3">
    <name type="scientific">Olea europaea subsp. europaea</name>
    <dbReference type="NCBI Taxonomy" id="158383"/>
    <lineage>
        <taxon>Eukaryota</taxon>
        <taxon>Viridiplantae</taxon>
        <taxon>Streptophyta</taxon>
        <taxon>Embryophyta</taxon>
        <taxon>Tracheophyta</taxon>
        <taxon>Spermatophyta</taxon>
        <taxon>Magnoliopsida</taxon>
        <taxon>eudicotyledons</taxon>
        <taxon>Gunneridae</taxon>
        <taxon>Pentapetalae</taxon>
        <taxon>asterids</taxon>
        <taxon>lamiids</taxon>
        <taxon>Lamiales</taxon>
        <taxon>Oleaceae</taxon>
        <taxon>Oleeae</taxon>
        <taxon>Olea</taxon>
    </lineage>
</organism>
<evidence type="ECO:0000256" key="1">
    <source>
        <dbReference type="SAM" id="MobiDB-lite"/>
    </source>
</evidence>
<dbReference type="EMBL" id="CACTIH010007260">
    <property type="protein sequence ID" value="CAA3006434.1"/>
    <property type="molecule type" value="Genomic_DNA"/>
</dbReference>
<dbReference type="Gramene" id="OE9A119269T1">
    <property type="protein sequence ID" value="OE9A119269C1"/>
    <property type="gene ID" value="OE9A119269"/>
</dbReference>
<feature type="compositionally biased region" description="Pro residues" evidence="1">
    <location>
        <begin position="147"/>
        <end position="158"/>
    </location>
</feature>
<accession>A0A8S0TKK8</accession>
<keyword evidence="3" id="KW-1185">Reference proteome</keyword>
<dbReference type="AlphaFoldDB" id="A0A8S0TKK8"/>
<dbReference type="Proteomes" id="UP000594638">
    <property type="component" value="Unassembled WGS sequence"/>
</dbReference>